<keyword evidence="2" id="KW-0732">Signal</keyword>
<organism evidence="4 5">
    <name type="scientific">Corynebacterium propinquum</name>
    <dbReference type="NCBI Taxonomy" id="43769"/>
    <lineage>
        <taxon>Bacteria</taxon>
        <taxon>Bacillati</taxon>
        <taxon>Actinomycetota</taxon>
        <taxon>Actinomycetes</taxon>
        <taxon>Mycobacteriales</taxon>
        <taxon>Corynebacteriaceae</taxon>
        <taxon>Corynebacterium</taxon>
    </lineage>
</organism>
<feature type="chain" id="PRO_5043047111" description="YncE family protein" evidence="2">
    <location>
        <begin position="39"/>
        <end position="858"/>
    </location>
</feature>
<name>A0AAP4BRH1_9CORY</name>
<dbReference type="InterPro" id="IPR051200">
    <property type="entry name" value="Host-pathogen_enzymatic-act"/>
</dbReference>
<protein>
    <recommendedName>
        <fullName evidence="7">YncE family protein</fullName>
    </recommendedName>
</protein>
<keyword evidence="6" id="KW-1185">Reference proteome</keyword>
<dbReference type="InterPro" id="IPR011048">
    <property type="entry name" value="Haem_d1_sf"/>
</dbReference>
<evidence type="ECO:0000313" key="4">
    <source>
        <dbReference type="EMBL" id="MDK4325079.1"/>
    </source>
</evidence>
<accession>A0AAP4BRH1</accession>
<evidence type="ECO:0008006" key="7">
    <source>
        <dbReference type="Google" id="ProtNLM"/>
    </source>
</evidence>
<feature type="region of interest" description="Disordered" evidence="1">
    <location>
        <begin position="727"/>
        <end position="809"/>
    </location>
</feature>
<dbReference type="PANTHER" id="PTHR47197:SF3">
    <property type="entry name" value="DIHYDRO-HEME D1 DEHYDROGENASE"/>
    <property type="match status" value="1"/>
</dbReference>
<reference evidence="4 6" key="1">
    <citation type="submission" date="2023-05" db="EMBL/GenBank/DDBJ databases">
        <title>Metabolic capabilities are highly conserved among human nasal-associated Corynebacterium species in pangenomic analyses.</title>
        <authorList>
            <person name="Tran T.H."/>
            <person name="Roberts A.Q."/>
            <person name="Escapa I.F."/>
            <person name="Gao W."/>
            <person name="Conlan S."/>
            <person name="Kong H."/>
            <person name="Segre J.A."/>
            <person name="Kelly M.S."/>
            <person name="Lemon K.P."/>
        </authorList>
    </citation>
    <scope>NUCLEOTIDE SEQUENCE</scope>
    <source>
        <strain evidence="4">KPL2654</strain>
        <strain evidence="3 6">KPL2811</strain>
    </source>
</reference>
<dbReference type="RefSeq" id="WP_049149912.1">
    <property type="nucleotide sequence ID" value="NZ_CABIYR010000001.1"/>
</dbReference>
<feature type="compositionally biased region" description="Low complexity" evidence="1">
    <location>
        <begin position="741"/>
        <end position="785"/>
    </location>
</feature>
<proteinExistence type="predicted"/>
<feature type="signal peptide" evidence="2">
    <location>
        <begin position="1"/>
        <end position="38"/>
    </location>
</feature>
<dbReference type="InterPro" id="IPR015943">
    <property type="entry name" value="WD40/YVTN_repeat-like_dom_sf"/>
</dbReference>
<feature type="region of interest" description="Disordered" evidence="1">
    <location>
        <begin position="178"/>
        <end position="215"/>
    </location>
</feature>
<evidence type="ECO:0000256" key="2">
    <source>
        <dbReference type="SAM" id="SignalP"/>
    </source>
</evidence>
<feature type="compositionally biased region" description="Low complexity" evidence="1">
    <location>
        <begin position="183"/>
        <end position="198"/>
    </location>
</feature>
<dbReference type="AlphaFoldDB" id="A0AAP4BRH1"/>
<sequence>MNNHTPKKWATQRALAGLMAASVTFGGLAVVQTTPAFAQDAQTCSSFTARPTSGQGALTVEQKNYKPGDVVTVKGTGFAPRGEDGYLTFKLNANSLWWAENQSAGAGLERNPGPTDLRLPAPLVDGSFETQLVLPTTDIQGKPLKSGKYEIRVLGAAPLQASIATEIHVLAEGDQPGTCGTLAEPAAAAQDPQPEPGAVTPPANQDPAPAVPPAQTDNAAKVVDVQATTFGADGRGTKAGQVNVKFKLEGFPAGQDVVAKLGDAPVKFAAGRETKDSLQISEHGTVEGTAILQPGQALEGEHTIGFRSGTENPVRAVATVQVQSAGNVTNDAAQGAKVTFTGVNLKPGSKITAVGTADKNWLAEGQSAVADDKGVAEIKDVQIPTDAPFRAPVQFSYEVDGETKTRELTQRISASQATYNEQSYEITTSKTAPGLYQSAVNNKGEVFVARSDGRPPQESGSIYKLDATTLEVKAEKKLDNGTPAAYGIGLDNANGLVWITNTRSDQVAVYRQDNLELVHQFEKKSTTHPRDVVVDESTGLAYVSVVDRKADAGRIDVFSAKDKKLVRSIDVPGMPSVMSMDLDQTTGNLYTVSLQNPKAARINVRNNDEIQVFDLGDKVDRASGVAYVPGKDHLYVASQGSGNVVVINAKDGAFIKEVPTGAGALNAAYNAKDNRVYVTNRAAATVTVIDANTHEVVANLSAGANANHVTVGPDGSVYAVNKRSRAEGVDNDQIHRYKFTGTPSAPAAGAGNAEQPGNVTPPANDAPAGENAPADNPGAAGAPADPKGPEDTAKPTPKPKPSGSSQFKLPKSNSFGDVIKFALGVFSFGALAFGVGQLVKHLVHIGIIPSHLVPPHLR</sequence>
<evidence type="ECO:0000256" key="1">
    <source>
        <dbReference type="SAM" id="MobiDB-lite"/>
    </source>
</evidence>
<dbReference type="SUPFAM" id="SSF51004">
    <property type="entry name" value="C-terminal (heme d1) domain of cytochrome cd1-nitrite reductase"/>
    <property type="match status" value="1"/>
</dbReference>
<comment type="caution">
    <text evidence="4">The sequence shown here is derived from an EMBL/GenBank/DDBJ whole genome shotgun (WGS) entry which is preliminary data.</text>
</comment>
<dbReference type="EMBL" id="JASNVP010000001">
    <property type="protein sequence ID" value="MDK4325079.1"/>
    <property type="molecule type" value="Genomic_DNA"/>
</dbReference>
<dbReference type="EMBL" id="JASNVK010000018">
    <property type="protein sequence ID" value="MDK4301400.1"/>
    <property type="molecule type" value="Genomic_DNA"/>
</dbReference>
<dbReference type="Gene3D" id="2.130.10.10">
    <property type="entry name" value="YVTN repeat-like/Quinoprotein amine dehydrogenase"/>
    <property type="match status" value="1"/>
</dbReference>
<evidence type="ECO:0000313" key="6">
    <source>
        <dbReference type="Proteomes" id="UP001243856"/>
    </source>
</evidence>
<dbReference type="PANTHER" id="PTHR47197">
    <property type="entry name" value="PROTEIN NIRF"/>
    <property type="match status" value="1"/>
</dbReference>
<evidence type="ECO:0000313" key="5">
    <source>
        <dbReference type="Proteomes" id="UP001226160"/>
    </source>
</evidence>
<dbReference type="Proteomes" id="UP001243856">
    <property type="component" value="Unassembled WGS sequence"/>
</dbReference>
<gene>
    <name evidence="3" type="ORF">QPX45_09150</name>
    <name evidence="4" type="ORF">QPX54_00905</name>
</gene>
<dbReference type="Proteomes" id="UP001226160">
    <property type="component" value="Unassembled WGS sequence"/>
</dbReference>
<evidence type="ECO:0000313" key="3">
    <source>
        <dbReference type="EMBL" id="MDK4301400.1"/>
    </source>
</evidence>